<feature type="transmembrane region" description="Helical" evidence="7">
    <location>
        <begin position="56"/>
        <end position="79"/>
    </location>
</feature>
<dbReference type="SUPFAM" id="SSF161098">
    <property type="entry name" value="MetI-like"/>
    <property type="match status" value="2"/>
</dbReference>
<feature type="transmembrane region" description="Helical" evidence="7">
    <location>
        <begin position="292"/>
        <end position="313"/>
    </location>
</feature>
<keyword evidence="4 7" id="KW-0812">Transmembrane</keyword>
<dbReference type="OrthoDB" id="7808588at2"/>
<feature type="transmembrane region" description="Helical" evidence="7">
    <location>
        <begin position="229"/>
        <end position="247"/>
    </location>
</feature>
<keyword evidence="2" id="KW-0813">Transport</keyword>
<feature type="transmembrane region" description="Helical" evidence="7">
    <location>
        <begin position="204"/>
        <end position="222"/>
    </location>
</feature>
<dbReference type="InterPro" id="IPR035906">
    <property type="entry name" value="MetI-like_sf"/>
</dbReference>
<protein>
    <submittedName>
        <fullName evidence="8">Phosphonate transport system permease protein</fullName>
    </submittedName>
</protein>
<feature type="transmembrane region" description="Helical" evidence="7">
    <location>
        <begin position="417"/>
        <end position="437"/>
    </location>
</feature>
<feature type="transmembrane region" description="Helical" evidence="7">
    <location>
        <begin position="351"/>
        <end position="375"/>
    </location>
</feature>
<dbReference type="GO" id="GO:0005886">
    <property type="term" value="C:plasma membrane"/>
    <property type="evidence" value="ECO:0007669"/>
    <property type="project" value="UniProtKB-SubCell"/>
</dbReference>
<dbReference type="PANTHER" id="PTHR30043">
    <property type="entry name" value="PHOSPHONATES TRANSPORT SYSTEM PERMEASE PROTEIN"/>
    <property type="match status" value="1"/>
</dbReference>
<evidence type="ECO:0000256" key="4">
    <source>
        <dbReference type="ARBA" id="ARBA00022692"/>
    </source>
</evidence>
<keyword evidence="6 7" id="KW-0472">Membrane</keyword>
<feature type="transmembrane region" description="Helical" evidence="7">
    <location>
        <begin position="100"/>
        <end position="126"/>
    </location>
</feature>
<accession>A0A1H8A860</accession>
<dbReference type="AlphaFoldDB" id="A0A1H8A860"/>
<comment type="subcellular location">
    <subcellularLocation>
        <location evidence="1">Cell membrane</location>
        <topology evidence="1">Multi-pass membrane protein</topology>
    </subcellularLocation>
</comment>
<gene>
    <name evidence="8" type="ORF">SAMN04488003_10353</name>
</gene>
<dbReference type="RefSeq" id="WP_089898835.1">
    <property type="nucleotide sequence ID" value="NZ_FOCI01000003.1"/>
</dbReference>
<evidence type="ECO:0000256" key="1">
    <source>
        <dbReference type="ARBA" id="ARBA00004651"/>
    </source>
</evidence>
<feature type="transmembrane region" description="Helical" evidence="7">
    <location>
        <begin position="320"/>
        <end position="339"/>
    </location>
</feature>
<dbReference type="PANTHER" id="PTHR30043:SF1">
    <property type="entry name" value="ABC TRANSPORT SYSTEM PERMEASE PROTEIN P69"/>
    <property type="match status" value="1"/>
</dbReference>
<evidence type="ECO:0000256" key="5">
    <source>
        <dbReference type="ARBA" id="ARBA00022989"/>
    </source>
</evidence>
<keyword evidence="3" id="KW-1003">Cell membrane</keyword>
<dbReference type="STRING" id="245187.SAMN04488003_10353"/>
<evidence type="ECO:0000313" key="8">
    <source>
        <dbReference type="EMBL" id="SEM66666.1"/>
    </source>
</evidence>
<evidence type="ECO:0000256" key="3">
    <source>
        <dbReference type="ARBA" id="ARBA00022475"/>
    </source>
</evidence>
<dbReference type="Gene3D" id="1.10.3720.10">
    <property type="entry name" value="MetI-like"/>
    <property type="match status" value="2"/>
</dbReference>
<dbReference type="EMBL" id="FOCI01000003">
    <property type="protein sequence ID" value="SEM66666.1"/>
    <property type="molecule type" value="Genomic_DNA"/>
</dbReference>
<keyword evidence="5 7" id="KW-1133">Transmembrane helix</keyword>
<sequence>MIRRRHVLAGFAALTLLAVAFADLGAARPDPWLTLRAIGAGLLSPDFGDPWGLARATGLTVAFAVCGVALGAVAGLLMAPLYHRTPVPLFCITIRAVHELFWALLLLGITGLSPLTGVLAIGVPYAGIFAKVFAEYLEEAPGTAPLPRGVPFVVQLLWVRLPQALPMMRTYTLYRLECGLRSSAVLGFIGLPTLGYQLETAFRQGLYGEAVAVLLLILALILPLRHWVIWRLVPLYLAASIAALALVPTPPMGAGAVGRFLTGIVPAPLRTGADWGVWLDTVFVAQALPGSVATLVVSQIALAGAAVLAAALFPLIVRRVVGRVGAALGHGVLVVLRSIPDYMLAFVLLQILGPSMLPAVLALALHNGAIVAHLLGRQADALPQRTDAPQGLTLWAWDLFPRLSGAFWALCLYRWEIILRDSAIMGLLGIGTLGFYVQSNVATLRMDRVMALLAVCVLLTLLVDTLSRRLRAAMRDGPALRIEGANGMC</sequence>
<organism evidence="8 9">
    <name type="scientific">Loktanella fryxellensis</name>
    <dbReference type="NCBI Taxonomy" id="245187"/>
    <lineage>
        <taxon>Bacteria</taxon>
        <taxon>Pseudomonadati</taxon>
        <taxon>Pseudomonadota</taxon>
        <taxon>Alphaproteobacteria</taxon>
        <taxon>Rhodobacterales</taxon>
        <taxon>Roseobacteraceae</taxon>
        <taxon>Loktanella</taxon>
    </lineage>
</organism>
<evidence type="ECO:0000256" key="2">
    <source>
        <dbReference type="ARBA" id="ARBA00022448"/>
    </source>
</evidence>
<evidence type="ECO:0000256" key="6">
    <source>
        <dbReference type="ARBA" id="ARBA00023136"/>
    </source>
</evidence>
<proteinExistence type="predicted"/>
<name>A0A1H8A860_9RHOB</name>
<evidence type="ECO:0000313" key="9">
    <source>
        <dbReference type="Proteomes" id="UP000199585"/>
    </source>
</evidence>
<dbReference type="Proteomes" id="UP000199585">
    <property type="component" value="Unassembled WGS sequence"/>
</dbReference>
<reference evidence="8 9" key="1">
    <citation type="submission" date="2016-10" db="EMBL/GenBank/DDBJ databases">
        <authorList>
            <person name="de Groot N.N."/>
        </authorList>
    </citation>
    <scope>NUCLEOTIDE SEQUENCE [LARGE SCALE GENOMIC DNA]</scope>
    <source>
        <strain evidence="8 9">DSM 16213</strain>
    </source>
</reference>
<feature type="transmembrane region" description="Helical" evidence="7">
    <location>
        <begin position="449"/>
        <end position="466"/>
    </location>
</feature>
<evidence type="ECO:0000256" key="7">
    <source>
        <dbReference type="SAM" id="Phobius"/>
    </source>
</evidence>
<keyword evidence="9" id="KW-1185">Reference proteome</keyword>